<dbReference type="Proteomes" id="UP000005732">
    <property type="component" value="Unassembled WGS sequence"/>
</dbReference>
<organism evidence="1 2">
    <name type="scientific">Rhizobium leguminosarum bv. trifolii WSM2297</name>
    <dbReference type="NCBI Taxonomy" id="754762"/>
    <lineage>
        <taxon>Bacteria</taxon>
        <taxon>Pseudomonadati</taxon>
        <taxon>Pseudomonadota</taxon>
        <taxon>Alphaproteobacteria</taxon>
        <taxon>Hyphomicrobiales</taxon>
        <taxon>Rhizobiaceae</taxon>
        <taxon>Rhizobium/Agrobacterium group</taxon>
        <taxon>Rhizobium</taxon>
    </lineage>
</organism>
<accession>J0CL95</accession>
<reference evidence="1 2" key="1">
    <citation type="submission" date="2012-02" db="EMBL/GenBank/DDBJ databases">
        <title>Improved High-Quality Draft Sequence of Rhizobium leguminosarum bv. trifolii WSM2297.</title>
        <authorList>
            <consortium name="US DOE Joint Genome Institute"/>
            <person name="Lucas S."/>
            <person name="Han J."/>
            <person name="Lapidus A."/>
            <person name="Cheng J.-F."/>
            <person name="Goodwin L."/>
            <person name="Pitluck S."/>
            <person name="Peters L."/>
            <person name="Ovchinnikova G."/>
            <person name="Zhang X."/>
            <person name="Detter J.C."/>
            <person name="Han C."/>
            <person name="Tapia R."/>
            <person name="Land M."/>
            <person name="Hauser L."/>
            <person name="Kyrpides N."/>
            <person name="Ivanova N."/>
            <person name="Pagani I."/>
            <person name="Brau L."/>
            <person name="Yates R."/>
            <person name="O'Hara G."/>
            <person name="Rui T."/>
            <person name="Howieson J."/>
            <person name="Reeve W."/>
            <person name="Woyke T."/>
        </authorList>
    </citation>
    <scope>NUCLEOTIDE SEQUENCE [LARGE SCALE GENOMIC DNA]</scope>
    <source>
        <strain evidence="1 2">WSM2297</strain>
    </source>
</reference>
<dbReference type="InterPro" id="IPR049253">
    <property type="entry name" value="DUF6886"/>
</dbReference>
<name>J0CL95_RHILT</name>
<dbReference type="HOGENOM" id="CLU_109394_0_0_5"/>
<proteinExistence type="predicted"/>
<dbReference type="AlphaFoldDB" id="J0CL95"/>
<dbReference type="RefSeq" id="WP_003580856.1">
    <property type="nucleotide sequence ID" value="NZ_JH719395.1"/>
</dbReference>
<sequence>MRLFHFSDDPDIAVFEPRPVRIASIRPAGREWLNGPLVWAIDGDHDFLYLFPRDCPRILIWAMPETPESERRRWLGDWRAAAFIERGWLERLEAETIHRYEMPTEDFEDLGDAGMWVSRRRVIPMERIAVSRLDREFAPRRVELRVVDSLRRLKSLWDTSLHVSGIRLRNARDWEWGG</sequence>
<gene>
    <name evidence="1" type="ORF">Rleg4DRAFT_1917</name>
</gene>
<dbReference type="EMBL" id="JH719395">
    <property type="protein sequence ID" value="EJC80295.1"/>
    <property type="molecule type" value="Genomic_DNA"/>
</dbReference>
<evidence type="ECO:0000313" key="2">
    <source>
        <dbReference type="Proteomes" id="UP000005732"/>
    </source>
</evidence>
<evidence type="ECO:0000313" key="1">
    <source>
        <dbReference type="EMBL" id="EJC80295.1"/>
    </source>
</evidence>
<dbReference type="OrthoDB" id="156685at2"/>
<dbReference type="Pfam" id="PF21820">
    <property type="entry name" value="DUF6886"/>
    <property type="match status" value="1"/>
</dbReference>
<protein>
    <submittedName>
        <fullName evidence="1">Uncharacterized protein</fullName>
    </submittedName>
</protein>